<gene>
    <name evidence="2" type="ORF">S03H2_48940</name>
</gene>
<comment type="caution">
    <text evidence="2">The sequence shown here is derived from an EMBL/GenBank/DDBJ whole genome shotgun (WGS) entry which is preliminary data.</text>
</comment>
<feature type="non-terminal residue" evidence="2">
    <location>
        <position position="39"/>
    </location>
</feature>
<evidence type="ECO:0000256" key="1">
    <source>
        <dbReference type="SAM" id="Phobius"/>
    </source>
</evidence>
<dbReference type="EMBL" id="BARU01030894">
    <property type="protein sequence ID" value="GAH68474.1"/>
    <property type="molecule type" value="Genomic_DNA"/>
</dbReference>
<sequence>MATAFLASGLKIARIFGVTIRVHASWLLIFFLLMWSLAA</sequence>
<dbReference type="AlphaFoldDB" id="X1IQW6"/>
<proteinExistence type="predicted"/>
<organism evidence="2">
    <name type="scientific">marine sediment metagenome</name>
    <dbReference type="NCBI Taxonomy" id="412755"/>
    <lineage>
        <taxon>unclassified sequences</taxon>
        <taxon>metagenomes</taxon>
        <taxon>ecological metagenomes</taxon>
    </lineage>
</organism>
<keyword evidence="1" id="KW-1133">Transmembrane helix</keyword>
<keyword evidence="1" id="KW-0812">Transmembrane</keyword>
<accession>X1IQW6</accession>
<protein>
    <submittedName>
        <fullName evidence="2">Uncharacterized protein</fullName>
    </submittedName>
</protein>
<keyword evidence="1" id="KW-0472">Membrane</keyword>
<evidence type="ECO:0000313" key="2">
    <source>
        <dbReference type="EMBL" id="GAH68474.1"/>
    </source>
</evidence>
<reference evidence="2" key="1">
    <citation type="journal article" date="2014" name="Front. Microbiol.">
        <title>High frequency of phylogenetically diverse reductive dehalogenase-homologous genes in deep subseafloor sedimentary metagenomes.</title>
        <authorList>
            <person name="Kawai M."/>
            <person name="Futagami T."/>
            <person name="Toyoda A."/>
            <person name="Takaki Y."/>
            <person name="Nishi S."/>
            <person name="Hori S."/>
            <person name="Arai W."/>
            <person name="Tsubouchi T."/>
            <person name="Morono Y."/>
            <person name="Uchiyama I."/>
            <person name="Ito T."/>
            <person name="Fujiyama A."/>
            <person name="Inagaki F."/>
            <person name="Takami H."/>
        </authorList>
    </citation>
    <scope>NUCLEOTIDE SEQUENCE</scope>
    <source>
        <strain evidence="2">Expedition CK06-06</strain>
    </source>
</reference>
<name>X1IQW6_9ZZZZ</name>
<feature type="transmembrane region" description="Helical" evidence="1">
    <location>
        <begin position="12"/>
        <end position="38"/>
    </location>
</feature>